<evidence type="ECO:0000313" key="13">
    <source>
        <dbReference type="Proteomes" id="UP000472580"/>
    </source>
</evidence>
<organism evidence="12 13">
    <name type="scientific">Parasutterella muris</name>
    <dbReference type="NCBI Taxonomy" id="2565572"/>
    <lineage>
        <taxon>Bacteria</taxon>
        <taxon>Pseudomonadati</taxon>
        <taxon>Pseudomonadota</taxon>
        <taxon>Betaproteobacteria</taxon>
        <taxon>Burkholderiales</taxon>
        <taxon>Sutterellaceae</taxon>
        <taxon>Parasutterella</taxon>
    </lineage>
</organism>
<name>A0A6L6YDR1_9BURK</name>
<dbReference type="GO" id="GO:0005543">
    <property type="term" value="F:phospholipid binding"/>
    <property type="evidence" value="ECO:0007669"/>
    <property type="project" value="TreeGrafter"/>
</dbReference>
<dbReference type="GO" id="GO:0009245">
    <property type="term" value="P:lipid A biosynthetic process"/>
    <property type="evidence" value="ECO:0007669"/>
    <property type="project" value="UniProtKB-UniRule"/>
</dbReference>
<dbReference type="Pfam" id="PF02684">
    <property type="entry name" value="LpxB"/>
    <property type="match status" value="1"/>
</dbReference>
<gene>
    <name evidence="11 12" type="primary">lpxB</name>
    <name evidence="12" type="ORF">E5987_00470</name>
</gene>
<evidence type="ECO:0000256" key="5">
    <source>
        <dbReference type="ARBA" id="ARBA00022516"/>
    </source>
</evidence>
<dbReference type="Proteomes" id="UP000472580">
    <property type="component" value="Unassembled WGS sequence"/>
</dbReference>
<proteinExistence type="inferred from homology"/>
<dbReference type="PANTHER" id="PTHR30372:SF4">
    <property type="entry name" value="LIPID-A-DISACCHARIDE SYNTHASE, MITOCHONDRIAL-RELATED"/>
    <property type="match status" value="1"/>
</dbReference>
<dbReference type="HAMAP" id="MF_00392">
    <property type="entry name" value="LpxB"/>
    <property type="match status" value="1"/>
</dbReference>
<keyword evidence="13" id="KW-1185">Reference proteome</keyword>
<sequence>MEKLTSNSIVWTAGENSGDYLASRVLPSLSEAFPQMTMEGIGGERMVADGLQSWYSASELSVRGYLEVVRHLPRILKIRHDVIRRTLENRPAAYIGVDAPDFNLAIEEKVRSTGIPVVHMVAPAVWAWRPQRIHQIKRAVDHLLLVFPFEEKIFREAGISCTYIGHPLADLIPIEPDTLGAREKIGLKTVGPVIAILPGSRKDEIKWCAPEFFGAADLVLKSEPTSRFVIPAADAKRKEEILKVLDQFPAVKEASLILDGQSHTAMEASDAILVASGTATLEAALYKKPLVIGYKMPALSAMLILSKGQTKWIGLPNILAQKSLVPECVQMFCSPEILSSHLLHALEPKRQEALKAIFTDIHHSLLRPTAQLTTEAIEKVLKR</sequence>
<comment type="function">
    <text evidence="1 11">Condensation of UDP-2,3-diacylglucosamine and 2,3-diacylglucosamine-1-phosphate to form lipid A disaccharide, a precursor of lipid A, a phosphorylated glycolipid that anchors the lipopolysaccharide to the outer membrane of the cell.</text>
</comment>
<dbReference type="UniPathway" id="UPA00973"/>
<keyword evidence="5 11" id="KW-0444">Lipid biosynthesis</keyword>
<comment type="catalytic activity">
    <reaction evidence="10 11">
        <text>a lipid X + a UDP-2-N,3-O-bis[(3R)-3-hydroxyacyl]-alpha-D-glucosamine = a lipid A disaccharide + UDP + H(+)</text>
        <dbReference type="Rhea" id="RHEA:67828"/>
        <dbReference type="ChEBI" id="CHEBI:15378"/>
        <dbReference type="ChEBI" id="CHEBI:58223"/>
        <dbReference type="ChEBI" id="CHEBI:137748"/>
        <dbReference type="ChEBI" id="CHEBI:176338"/>
        <dbReference type="ChEBI" id="CHEBI:176343"/>
        <dbReference type="EC" id="2.4.1.182"/>
    </reaction>
</comment>
<comment type="pathway">
    <text evidence="11">Bacterial outer membrane biogenesis; LPS lipid A biosynthesis.</text>
</comment>
<dbReference type="EC" id="2.4.1.182" evidence="3 11"/>
<comment type="caution">
    <text evidence="12">The sequence shown here is derived from an EMBL/GenBank/DDBJ whole genome shotgun (WGS) entry which is preliminary data.</text>
</comment>
<comment type="similarity">
    <text evidence="2 11">Belongs to the LpxB family.</text>
</comment>
<evidence type="ECO:0000256" key="8">
    <source>
        <dbReference type="ARBA" id="ARBA00022679"/>
    </source>
</evidence>
<evidence type="ECO:0000256" key="7">
    <source>
        <dbReference type="ARBA" id="ARBA00022676"/>
    </source>
</evidence>
<evidence type="ECO:0000256" key="2">
    <source>
        <dbReference type="ARBA" id="ARBA00007868"/>
    </source>
</evidence>
<dbReference type="OrthoDB" id="9801642at2"/>
<dbReference type="GO" id="GO:0016020">
    <property type="term" value="C:membrane"/>
    <property type="evidence" value="ECO:0007669"/>
    <property type="project" value="GOC"/>
</dbReference>
<dbReference type="AlphaFoldDB" id="A0A6L6YDR1"/>
<keyword evidence="7 11" id="KW-0328">Glycosyltransferase</keyword>
<evidence type="ECO:0000256" key="10">
    <source>
        <dbReference type="ARBA" id="ARBA00048975"/>
    </source>
</evidence>
<dbReference type="PANTHER" id="PTHR30372">
    <property type="entry name" value="LIPID-A-DISACCHARIDE SYNTHASE"/>
    <property type="match status" value="1"/>
</dbReference>
<evidence type="ECO:0000256" key="1">
    <source>
        <dbReference type="ARBA" id="ARBA00002056"/>
    </source>
</evidence>
<dbReference type="EMBL" id="WSRP01000001">
    <property type="protein sequence ID" value="MVX55686.1"/>
    <property type="molecule type" value="Genomic_DNA"/>
</dbReference>
<reference evidence="12 13" key="1">
    <citation type="submission" date="2019-12" db="EMBL/GenBank/DDBJ databases">
        <title>Microbes associate with the intestines of laboratory mice.</title>
        <authorList>
            <person name="Navarre W."/>
            <person name="Wong E."/>
        </authorList>
    </citation>
    <scope>NUCLEOTIDE SEQUENCE [LARGE SCALE GENOMIC DNA]</scope>
    <source>
        <strain evidence="12 13">NM82_D38</strain>
    </source>
</reference>
<dbReference type="SUPFAM" id="SSF53756">
    <property type="entry name" value="UDP-Glycosyltransferase/glycogen phosphorylase"/>
    <property type="match status" value="1"/>
</dbReference>
<evidence type="ECO:0000256" key="9">
    <source>
        <dbReference type="ARBA" id="ARBA00023098"/>
    </source>
</evidence>
<dbReference type="InterPro" id="IPR003835">
    <property type="entry name" value="Glyco_trans_19"/>
</dbReference>
<evidence type="ECO:0000256" key="11">
    <source>
        <dbReference type="HAMAP-Rule" id="MF_00392"/>
    </source>
</evidence>
<dbReference type="RefSeq" id="WP_160334121.1">
    <property type="nucleotide sequence ID" value="NZ_WSRP01000001.1"/>
</dbReference>
<keyword evidence="9 11" id="KW-0443">Lipid metabolism</keyword>
<protein>
    <recommendedName>
        <fullName evidence="4 11">Lipid-A-disaccharide synthase</fullName>
        <ecNumber evidence="3 11">2.4.1.182</ecNumber>
    </recommendedName>
</protein>
<dbReference type="GO" id="GO:0008915">
    <property type="term" value="F:lipid-A-disaccharide synthase activity"/>
    <property type="evidence" value="ECO:0007669"/>
    <property type="project" value="UniProtKB-UniRule"/>
</dbReference>
<evidence type="ECO:0000256" key="3">
    <source>
        <dbReference type="ARBA" id="ARBA00012687"/>
    </source>
</evidence>
<evidence type="ECO:0000256" key="4">
    <source>
        <dbReference type="ARBA" id="ARBA00020902"/>
    </source>
</evidence>
<keyword evidence="8 11" id="KW-0808">Transferase</keyword>
<keyword evidence="6 11" id="KW-0441">Lipid A biosynthesis</keyword>
<evidence type="ECO:0000313" key="12">
    <source>
        <dbReference type="EMBL" id="MVX55686.1"/>
    </source>
</evidence>
<accession>A0A6L6YDR1</accession>
<evidence type="ECO:0000256" key="6">
    <source>
        <dbReference type="ARBA" id="ARBA00022556"/>
    </source>
</evidence>
<dbReference type="NCBIfam" id="TIGR00215">
    <property type="entry name" value="lpxB"/>
    <property type="match status" value="1"/>
</dbReference>